<reference evidence="1" key="1">
    <citation type="journal article" date="2021" name="PeerJ">
        <title>Extensive microbial diversity within the chicken gut microbiome revealed by metagenomics and culture.</title>
        <authorList>
            <person name="Gilroy R."/>
            <person name="Ravi A."/>
            <person name="Getino M."/>
            <person name="Pursley I."/>
            <person name="Horton D.L."/>
            <person name="Alikhan N.F."/>
            <person name="Baker D."/>
            <person name="Gharbi K."/>
            <person name="Hall N."/>
            <person name="Watson M."/>
            <person name="Adriaenssens E.M."/>
            <person name="Foster-Nyarko E."/>
            <person name="Jarju S."/>
            <person name="Secka A."/>
            <person name="Antonio M."/>
            <person name="Oren A."/>
            <person name="Chaudhuri R.R."/>
            <person name="La Ragione R."/>
            <person name="Hildebrand F."/>
            <person name="Pallen M.J."/>
        </authorList>
    </citation>
    <scope>NUCLEOTIDE SEQUENCE</scope>
    <source>
        <strain evidence="1">742</strain>
    </source>
</reference>
<reference evidence="1" key="2">
    <citation type="submission" date="2021-04" db="EMBL/GenBank/DDBJ databases">
        <authorList>
            <person name="Gilroy R."/>
        </authorList>
    </citation>
    <scope>NUCLEOTIDE SEQUENCE</scope>
    <source>
        <strain evidence="1">742</strain>
    </source>
</reference>
<organism evidence="1 2">
    <name type="scientific">Candidatus Faecalibacterium intestinavium</name>
    <dbReference type="NCBI Taxonomy" id="2838580"/>
    <lineage>
        <taxon>Bacteria</taxon>
        <taxon>Bacillati</taxon>
        <taxon>Bacillota</taxon>
        <taxon>Clostridia</taxon>
        <taxon>Eubacteriales</taxon>
        <taxon>Oscillospiraceae</taxon>
        <taxon>Faecalibacterium</taxon>
    </lineage>
</organism>
<protein>
    <submittedName>
        <fullName evidence="1">Uncharacterized protein</fullName>
    </submittedName>
</protein>
<sequence>MPDSCLTKLILSAHVDPACTTVEERVLRYLRDCCASHEFHSVEAAVLQLRCSRRQLQRALKKLCDYGGTLRRPLFC</sequence>
<dbReference type="Proteomes" id="UP000824178">
    <property type="component" value="Unassembled WGS sequence"/>
</dbReference>
<evidence type="ECO:0000313" key="1">
    <source>
        <dbReference type="EMBL" id="MBU3818776.1"/>
    </source>
</evidence>
<name>A0A9E2KI81_9FIRM</name>
<accession>A0A9E2KI81</accession>
<dbReference type="AlphaFoldDB" id="A0A9E2KI81"/>
<evidence type="ECO:0000313" key="2">
    <source>
        <dbReference type="Proteomes" id="UP000824178"/>
    </source>
</evidence>
<gene>
    <name evidence="1" type="ORF">H9864_00085</name>
</gene>
<dbReference type="EMBL" id="JAHLFH010000004">
    <property type="protein sequence ID" value="MBU3818776.1"/>
    <property type="molecule type" value="Genomic_DNA"/>
</dbReference>
<comment type="caution">
    <text evidence="1">The sequence shown here is derived from an EMBL/GenBank/DDBJ whole genome shotgun (WGS) entry which is preliminary data.</text>
</comment>
<proteinExistence type="predicted"/>